<feature type="region of interest" description="Disordered" evidence="1">
    <location>
        <begin position="43"/>
        <end position="78"/>
    </location>
</feature>
<dbReference type="EMBL" id="VEVO01000023">
    <property type="protein sequence ID" value="KAF0022814.1"/>
    <property type="molecule type" value="Genomic_DNA"/>
</dbReference>
<protein>
    <submittedName>
        <fullName evidence="2">Uncharacterized protein</fullName>
    </submittedName>
</protein>
<evidence type="ECO:0000313" key="2">
    <source>
        <dbReference type="EMBL" id="KAF0022814.1"/>
    </source>
</evidence>
<evidence type="ECO:0000313" key="3">
    <source>
        <dbReference type="Proteomes" id="UP000438429"/>
    </source>
</evidence>
<proteinExistence type="predicted"/>
<sequence length="78" mass="8623">MFRDKSAQSQILTSVSNGPFRSVSVFYYNCGVKILQLTRYHDCSRDVGPKSPPGLSQGTGTGPLDRIEPNRSCQETQN</sequence>
<name>A0A6A4RWG9_SCOMX</name>
<reference evidence="2 3" key="1">
    <citation type="submission" date="2019-06" db="EMBL/GenBank/DDBJ databases">
        <title>Draft genomes of female and male turbot (Scophthalmus maximus).</title>
        <authorList>
            <person name="Xu H."/>
            <person name="Xu X.-W."/>
            <person name="Shao C."/>
            <person name="Chen S."/>
        </authorList>
    </citation>
    <scope>NUCLEOTIDE SEQUENCE [LARGE SCALE GENOMIC DNA]</scope>
    <source>
        <strain evidence="2">Ysfricsl-2016a</strain>
        <tissue evidence="2">Blood</tissue>
    </source>
</reference>
<dbReference type="Proteomes" id="UP000438429">
    <property type="component" value="Unassembled WGS sequence"/>
</dbReference>
<evidence type="ECO:0000256" key="1">
    <source>
        <dbReference type="SAM" id="MobiDB-lite"/>
    </source>
</evidence>
<gene>
    <name evidence="2" type="ORF">F2P81_024795</name>
</gene>
<dbReference type="AlphaFoldDB" id="A0A6A4RWG9"/>
<accession>A0A6A4RWG9</accession>
<organism evidence="2 3">
    <name type="scientific">Scophthalmus maximus</name>
    <name type="common">Turbot</name>
    <name type="synonym">Psetta maxima</name>
    <dbReference type="NCBI Taxonomy" id="52904"/>
    <lineage>
        <taxon>Eukaryota</taxon>
        <taxon>Metazoa</taxon>
        <taxon>Chordata</taxon>
        <taxon>Craniata</taxon>
        <taxon>Vertebrata</taxon>
        <taxon>Euteleostomi</taxon>
        <taxon>Actinopterygii</taxon>
        <taxon>Neopterygii</taxon>
        <taxon>Teleostei</taxon>
        <taxon>Neoteleostei</taxon>
        <taxon>Acanthomorphata</taxon>
        <taxon>Carangaria</taxon>
        <taxon>Pleuronectiformes</taxon>
        <taxon>Pleuronectoidei</taxon>
        <taxon>Scophthalmidae</taxon>
        <taxon>Scophthalmus</taxon>
    </lineage>
</organism>
<comment type="caution">
    <text evidence="2">The sequence shown here is derived from an EMBL/GenBank/DDBJ whole genome shotgun (WGS) entry which is preliminary data.</text>
</comment>